<dbReference type="InterPro" id="IPR043128">
    <property type="entry name" value="Rev_trsase/Diguanyl_cyclase"/>
</dbReference>
<feature type="domain" description="PAC" evidence="2">
    <location>
        <begin position="85"/>
        <end position="137"/>
    </location>
</feature>
<dbReference type="Pfam" id="PF00990">
    <property type="entry name" value="GGDEF"/>
    <property type="match status" value="1"/>
</dbReference>
<dbReference type="OrthoDB" id="9759607at2"/>
<dbReference type="AlphaFoldDB" id="W4Q0Z6"/>
<reference evidence="5" key="1">
    <citation type="journal article" date="2014" name="Genome Announc.">
        <title>Draft Genome Sequences of Three Alkaliphilic Bacillus Strains, Bacillus wakoensis JCM 9140T, Bacillus akibai JCM 9157T, and Bacillus hemicellulosilyticus JCM 9152T.</title>
        <authorList>
            <person name="Yuki M."/>
            <person name="Oshima K."/>
            <person name="Suda W."/>
            <person name="Oshida Y."/>
            <person name="Kitamura K."/>
            <person name="Iida T."/>
            <person name="Hattori M."/>
            <person name="Ohkuma M."/>
        </authorList>
    </citation>
    <scope>NUCLEOTIDE SEQUENCE [LARGE SCALE GENOMIC DNA]</scope>
    <source>
        <strain evidence="5">JCM 9140</strain>
    </source>
</reference>
<dbReference type="InterPro" id="IPR001610">
    <property type="entry name" value="PAC"/>
</dbReference>
<dbReference type="PROSITE" id="PS50883">
    <property type="entry name" value="EAL"/>
    <property type="match status" value="1"/>
</dbReference>
<organism evidence="5 6">
    <name type="scientific">Halalkalibacter wakoensis JCM 9140</name>
    <dbReference type="NCBI Taxonomy" id="1236970"/>
    <lineage>
        <taxon>Bacteria</taxon>
        <taxon>Bacillati</taxon>
        <taxon>Bacillota</taxon>
        <taxon>Bacilli</taxon>
        <taxon>Bacillales</taxon>
        <taxon>Bacillaceae</taxon>
        <taxon>Halalkalibacter</taxon>
    </lineage>
</organism>
<dbReference type="PANTHER" id="PTHR44757:SF2">
    <property type="entry name" value="BIOFILM ARCHITECTURE MAINTENANCE PROTEIN MBAA"/>
    <property type="match status" value="1"/>
</dbReference>
<keyword evidence="6" id="KW-1185">Reference proteome</keyword>
<evidence type="ECO:0000259" key="2">
    <source>
        <dbReference type="PROSITE" id="PS50113"/>
    </source>
</evidence>
<dbReference type="EMBL" id="BAUT01000012">
    <property type="protein sequence ID" value="GAE25615.1"/>
    <property type="molecule type" value="Genomic_DNA"/>
</dbReference>
<feature type="domain" description="PAS" evidence="1">
    <location>
        <begin position="10"/>
        <end position="70"/>
    </location>
</feature>
<dbReference type="NCBIfam" id="TIGR00254">
    <property type="entry name" value="GGDEF"/>
    <property type="match status" value="1"/>
</dbReference>
<dbReference type="InterPro" id="IPR000160">
    <property type="entry name" value="GGDEF_dom"/>
</dbReference>
<name>W4Q0Z6_9BACI</name>
<dbReference type="InterPro" id="IPR052155">
    <property type="entry name" value="Biofilm_reg_signaling"/>
</dbReference>
<sequence>MSLEAELSHALKKLKDIESALNESSIVAITDEKGIIQFANDKFCEISKYSREELIGKTHRLINSGYHDKDFMKKLWETITKGEVWKGEFQNKAKDGALYWVDTTIVPFLNEEGVPYQFVSIRHDITRRKEIEKNMQYMAYFDPLTLLPNRNKLNKWVSEIDIGRKIDDQIAIVFLDLDRFKAINDQYGHTIGDLLLKQVGERLNSVLSEKDFITRQGGDEFVLILDQIESKQEVLSVIQNIINQLSFPFYIRNHKIEVSASIGVSVDYVRKSHKNYQEFIEGLMKEADHAMYKSKQQNGSSYSFSTPKQSLEMERYYLLQREMEQALDLNEFFLVYQPLVNLETNVTEGAEVLLRWNNAKFGFVPPTEFIPLLEETGQIISVGNWILRSACKQVQDWKDLGFPLKKLSVNVSPVQFRDQEFVRDVEAILNDTNLDPSCLELEITEGVLLNVEVSRKVLLQLKDLGVNISIDDFGTGYSSLSYLKHLPVDTIKIDKSFISELDSDGEVLVNTIINMGHNLHFTVIAEGIETEKQLTYLQQQNCQKGQGYIFSKPLKAQEFLRYLFRFEALTK</sequence>
<dbReference type="InterPro" id="IPR029787">
    <property type="entry name" value="Nucleotide_cyclase"/>
</dbReference>
<dbReference type="STRING" id="1236970.JCM9140_1622"/>
<evidence type="ECO:0000313" key="6">
    <source>
        <dbReference type="Proteomes" id="UP000018890"/>
    </source>
</evidence>
<gene>
    <name evidence="5" type="ORF">JCM9140_1622</name>
</gene>
<dbReference type="Pfam" id="PF13426">
    <property type="entry name" value="PAS_9"/>
    <property type="match status" value="1"/>
</dbReference>
<evidence type="ECO:0000259" key="3">
    <source>
        <dbReference type="PROSITE" id="PS50883"/>
    </source>
</evidence>
<dbReference type="PROSITE" id="PS50113">
    <property type="entry name" value="PAC"/>
    <property type="match status" value="1"/>
</dbReference>
<dbReference type="SUPFAM" id="SSF55785">
    <property type="entry name" value="PYP-like sensor domain (PAS domain)"/>
    <property type="match status" value="1"/>
</dbReference>
<dbReference type="InterPro" id="IPR000014">
    <property type="entry name" value="PAS"/>
</dbReference>
<dbReference type="PROSITE" id="PS50112">
    <property type="entry name" value="PAS"/>
    <property type="match status" value="1"/>
</dbReference>
<evidence type="ECO:0000259" key="4">
    <source>
        <dbReference type="PROSITE" id="PS50887"/>
    </source>
</evidence>
<dbReference type="InterPro" id="IPR001633">
    <property type="entry name" value="EAL_dom"/>
</dbReference>
<dbReference type="Gene3D" id="3.30.70.270">
    <property type="match status" value="1"/>
</dbReference>
<dbReference type="CDD" id="cd01949">
    <property type="entry name" value="GGDEF"/>
    <property type="match status" value="1"/>
</dbReference>
<dbReference type="CDD" id="cd01948">
    <property type="entry name" value="EAL"/>
    <property type="match status" value="1"/>
</dbReference>
<evidence type="ECO:0000259" key="1">
    <source>
        <dbReference type="PROSITE" id="PS50112"/>
    </source>
</evidence>
<dbReference type="NCBIfam" id="TIGR00229">
    <property type="entry name" value="sensory_box"/>
    <property type="match status" value="1"/>
</dbReference>
<dbReference type="Pfam" id="PF00563">
    <property type="entry name" value="EAL"/>
    <property type="match status" value="1"/>
</dbReference>
<dbReference type="SMART" id="SM00091">
    <property type="entry name" value="PAS"/>
    <property type="match status" value="1"/>
</dbReference>
<dbReference type="PANTHER" id="PTHR44757">
    <property type="entry name" value="DIGUANYLATE CYCLASE DGCP"/>
    <property type="match status" value="1"/>
</dbReference>
<protein>
    <submittedName>
        <fullName evidence="5">Diguanylate cyclase/phosphodiesterase</fullName>
    </submittedName>
</protein>
<dbReference type="SMART" id="SM00267">
    <property type="entry name" value="GGDEF"/>
    <property type="match status" value="1"/>
</dbReference>
<dbReference type="InterPro" id="IPR035965">
    <property type="entry name" value="PAS-like_dom_sf"/>
</dbReference>
<dbReference type="InterPro" id="IPR035919">
    <property type="entry name" value="EAL_sf"/>
</dbReference>
<dbReference type="CDD" id="cd00130">
    <property type="entry name" value="PAS"/>
    <property type="match status" value="1"/>
</dbReference>
<dbReference type="SUPFAM" id="SSF55073">
    <property type="entry name" value="Nucleotide cyclase"/>
    <property type="match status" value="1"/>
</dbReference>
<accession>W4Q0Z6</accession>
<feature type="domain" description="GGDEF" evidence="4">
    <location>
        <begin position="168"/>
        <end position="307"/>
    </location>
</feature>
<dbReference type="SUPFAM" id="SSF141868">
    <property type="entry name" value="EAL domain-like"/>
    <property type="match status" value="1"/>
</dbReference>
<dbReference type="SMART" id="SM00052">
    <property type="entry name" value="EAL"/>
    <property type="match status" value="1"/>
</dbReference>
<comment type="caution">
    <text evidence="5">The sequence shown here is derived from an EMBL/GenBank/DDBJ whole genome shotgun (WGS) entry which is preliminary data.</text>
</comment>
<proteinExistence type="predicted"/>
<dbReference type="Proteomes" id="UP000018890">
    <property type="component" value="Unassembled WGS sequence"/>
</dbReference>
<evidence type="ECO:0000313" key="5">
    <source>
        <dbReference type="EMBL" id="GAE25615.1"/>
    </source>
</evidence>
<dbReference type="RefSeq" id="WP_034744313.1">
    <property type="nucleotide sequence ID" value="NZ_BAUT01000012.1"/>
</dbReference>
<dbReference type="Gene3D" id="3.20.20.450">
    <property type="entry name" value="EAL domain"/>
    <property type="match status" value="1"/>
</dbReference>
<dbReference type="InterPro" id="IPR000700">
    <property type="entry name" value="PAS-assoc_C"/>
</dbReference>
<dbReference type="SMART" id="SM00086">
    <property type="entry name" value="PAC"/>
    <property type="match status" value="1"/>
</dbReference>
<feature type="domain" description="EAL" evidence="3">
    <location>
        <begin position="316"/>
        <end position="567"/>
    </location>
</feature>
<dbReference type="PROSITE" id="PS50887">
    <property type="entry name" value="GGDEF"/>
    <property type="match status" value="1"/>
</dbReference>
<dbReference type="Gene3D" id="3.30.450.20">
    <property type="entry name" value="PAS domain"/>
    <property type="match status" value="1"/>
</dbReference>